<organism evidence="8 9">
    <name type="scientific">Glaciecola nitratireducens (strain JCM 12485 / KCTC 12276 / FR1064)</name>
    <dbReference type="NCBI Taxonomy" id="1085623"/>
    <lineage>
        <taxon>Bacteria</taxon>
        <taxon>Pseudomonadati</taxon>
        <taxon>Pseudomonadota</taxon>
        <taxon>Gammaproteobacteria</taxon>
        <taxon>Alteromonadales</taxon>
        <taxon>Alteromonadaceae</taxon>
        <taxon>Brumicola</taxon>
    </lineage>
</organism>
<dbReference type="GO" id="GO:0003677">
    <property type="term" value="F:DNA binding"/>
    <property type="evidence" value="ECO:0007669"/>
    <property type="project" value="UniProtKB-UniRule"/>
</dbReference>
<evidence type="ECO:0000256" key="3">
    <source>
        <dbReference type="ARBA" id="ARBA00023125"/>
    </source>
</evidence>
<dbReference type="InterPro" id="IPR001867">
    <property type="entry name" value="OmpR/PhoB-type_DNA-bd"/>
</dbReference>
<name>G4QDT5_GLANF</name>
<dbReference type="SMART" id="SM00862">
    <property type="entry name" value="Trans_reg_C"/>
    <property type="match status" value="1"/>
</dbReference>
<dbReference type="Pfam" id="PF13181">
    <property type="entry name" value="TPR_8"/>
    <property type="match status" value="1"/>
</dbReference>
<feature type="domain" description="OmpR/PhoB-type" evidence="7">
    <location>
        <begin position="18"/>
        <end position="120"/>
    </location>
</feature>
<dbReference type="SUPFAM" id="SSF46894">
    <property type="entry name" value="C-terminal effector domain of the bipartite response regulators"/>
    <property type="match status" value="1"/>
</dbReference>
<evidence type="ECO:0000256" key="4">
    <source>
        <dbReference type="PROSITE-ProRule" id="PRU00339"/>
    </source>
</evidence>
<feature type="repeat" description="TPR" evidence="4">
    <location>
        <begin position="649"/>
        <end position="682"/>
    </location>
</feature>
<dbReference type="EMBL" id="CP003060">
    <property type="protein sequence ID" value="AEP31114.1"/>
    <property type="molecule type" value="Genomic_DNA"/>
</dbReference>
<dbReference type="AlphaFoldDB" id="G4QDT5"/>
<dbReference type="PANTHER" id="PTHR44943:SF8">
    <property type="entry name" value="TPR REPEAT-CONTAINING PROTEIN MJ0263"/>
    <property type="match status" value="1"/>
</dbReference>
<reference evidence="8 9" key="1">
    <citation type="journal article" date="2011" name="J. Bacteriol.">
        <title>Complete genome sequence of seawater bacterium Glaciecola nitratireducens FR1064T.</title>
        <authorList>
            <person name="Bian F."/>
            <person name="Qin Q.L."/>
            <person name="Xie B.B."/>
            <person name="Shu Y.L."/>
            <person name="Zhang X.Y."/>
            <person name="Yu Y."/>
            <person name="Chen B."/>
            <person name="Chen X.L."/>
            <person name="Zhou B.C."/>
            <person name="Zhang Y.Z."/>
        </authorList>
    </citation>
    <scope>NUCLEOTIDE SEQUENCE [LARGE SCALE GENOMIC DNA]</scope>
    <source>
        <strain evidence="9">JCM 12485 / KCTC 12276 / FR1064</strain>
    </source>
</reference>
<dbReference type="KEGG" id="gni:GNIT_3018"/>
<feature type="transmembrane region" description="Helical" evidence="6">
    <location>
        <begin position="241"/>
        <end position="266"/>
    </location>
</feature>
<dbReference type="eggNOG" id="COG3710">
    <property type="taxonomic scope" value="Bacteria"/>
</dbReference>
<dbReference type="Gene3D" id="1.10.10.10">
    <property type="entry name" value="Winged helix-like DNA-binding domain superfamily/Winged helix DNA-binding domain"/>
    <property type="match status" value="1"/>
</dbReference>
<dbReference type="RefSeq" id="WP_014109986.1">
    <property type="nucleotide sequence ID" value="NC_016041.1"/>
</dbReference>
<dbReference type="InterPro" id="IPR036388">
    <property type="entry name" value="WH-like_DNA-bd_sf"/>
</dbReference>
<dbReference type="eggNOG" id="COG5616">
    <property type="taxonomic scope" value="Bacteria"/>
</dbReference>
<keyword evidence="6" id="KW-1133">Transmembrane helix</keyword>
<dbReference type="InterPro" id="IPR051685">
    <property type="entry name" value="Ycf3/AcsC/BcsC/TPR_MFPF"/>
</dbReference>
<evidence type="ECO:0000313" key="9">
    <source>
        <dbReference type="Proteomes" id="UP000009282"/>
    </source>
</evidence>
<feature type="transmembrane region" description="Helical" evidence="6">
    <location>
        <begin position="201"/>
        <end position="220"/>
    </location>
</feature>
<accession>G4QDT5</accession>
<dbReference type="SUPFAM" id="SSF48452">
    <property type="entry name" value="TPR-like"/>
    <property type="match status" value="1"/>
</dbReference>
<evidence type="ECO:0000256" key="5">
    <source>
        <dbReference type="PROSITE-ProRule" id="PRU01091"/>
    </source>
</evidence>
<keyword evidence="1" id="KW-0677">Repeat</keyword>
<dbReference type="Pfam" id="PF00486">
    <property type="entry name" value="Trans_reg_C"/>
    <property type="match status" value="1"/>
</dbReference>
<evidence type="ECO:0000256" key="6">
    <source>
        <dbReference type="SAM" id="Phobius"/>
    </source>
</evidence>
<dbReference type="InterPro" id="IPR011990">
    <property type="entry name" value="TPR-like_helical_dom_sf"/>
</dbReference>
<dbReference type="PROSITE" id="PS50005">
    <property type="entry name" value="TPR"/>
    <property type="match status" value="2"/>
</dbReference>
<proteinExistence type="predicted"/>
<evidence type="ECO:0000313" key="8">
    <source>
        <dbReference type="EMBL" id="AEP31114.1"/>
    </source>
</evidence>
<dbReference type="GO" id="GO:0000160">
    <property type="term" value="P:phosphorelay signal transduction system"/>
    <property type="evidence" value="ECO:0007669"/>
    <property type="project" value="InterPro"/>
</dbReference>
<dbReference type="InterPro" id="IPR016032">
    <property type="entry name" value="Sig_transdc_resp-reg_C-effctor"/>
</dbReference>
<dbReference type="PROSITE" id="PS51755">
    <property type="entry name" value="OMPR_PHOB"/>
    <property type="match status" value="1"/>
</dbReference>
<keyword evidence="9" id="KW-1185">Reference proteome</keyword>
<keyword evidence="2 4" id="KW-0802">TPR repeat</keyword>
<dbReference type="PANTHER" id="PTHR44943">
    <property type="entry name" value="CELLULOSE SYNTHASE OPERON PROTEIN C"/>
    <property type="match status" value="1"/>
</dbReference>
<evidence type="ECO:0000256" key="1">
    <source>
        <dbReference type="ARBA" id="ARBA00022737"/>
    </source>
</evidence>
<keyword evidence="3 5" id="KW-0238">DNA-binding</keyword>
<feature type="DNA-binding region" description="OmpR/PhoB-type" evidence="5">
    <location>
        <begin position="18"/>
        <end position="120"/>
    </location>
</feature>
<dbReference type="SMART" id="SM00028">
    <property type="entry name" value="TPR"/>
    <property type="match status" value="6"/>
</dbReference>
<dbReference type="Proteomes" id="UP000009282">
    <property type="component" value="Chromosome"/>
</dbReference>
<dbReference type="CDD" id="cd00383">
    <property type="entry name" value="trans_reg_C"/>
    <property type="match status" value="1"/>
</dbReference>
<evidence type="ECO:0000256" key="2">
    <source>
        <dbReference type="ARBA" id="ARBA00022803"/>
    </source>
</evidence>
<dbReference type="HOGENOM" id="CLU_347426_0_0_6"/>
<dbReference type="Gene3D" id="3.40.50.10070">
    <property type="entry name" value="TolB, N-terminal domain"/>
    <property type="match status" value="1"/>
</dbReference>
<protein>
    <submittedName>
        <fullName evidence="8">Tetratricopeptide repeat domain protein</fullName>
    </submittedName>
</protein>
<keyword evidence="6" id="KW-0812">Transmembrane</keyword>
<dbReference type="STRING" id="1085623.GNIT_3018"/>
<feature type="repeat" description="TPR" evidence="4">
    <location>
        <begin position="514"/>
        <end position="547"/>
    </location>
</feature>
<dbReference type="InterPro" id="IPR019734">
    <property type="entry name" value="TPR_rpt"/>
</dbReference>
<evidence type="ECO:0000259" key="7">
    <source>
        <dbReference type="PROSITE" id="PS51755"/>
    </source>
</evidence>
<gene>
    <name evidence="8" type="ordered locus">GNIT_3018</name>
</gene>
<dbReference type="Pfam" id="PF13432">
    <property type="entry name" value="TPR_16"/>
    <property type="match status" value="1"/>
</dbReference>
<keyword evidence="6" id="KW-0472">Membrane</keyword>
<feature type="transmembrane region" description="Helical" evidence="6">
    <location>
        <begin position="171"/>
        <end position="189"/>
    </location>
</feature>
<dbReference type="PROSITE" id="PS50293">
    <property type="entry name" value="TPR_REGION"/>
    <property type="match status" value="2"/>
</dbReference>
<dbReference type="eggNOG" id="COG0457">
    <property type="taxonomic scope" value="Bacteria"/>
</dbReference>
<dbReference type="GO" id="GO:0006355">
    <property type="term" value="P:regulation of DNA-templated transcription"/>
    <property type="evidence" value="ECO:0007669"/>
    <property type="project" value="InterPro"/>
</dbReference>
<sequence>MTDNPLSFIDSFSDIKIEPSLRDGFMLDEIMVFPNKGVVVRNQEHHHASPKAMEVLFILSCCSGHVLSRKAILGYVWGEECTSNSSLSSVITELRHLLDDHTQCPAYIQTLPRRGYRLLVHAQPLNENILSTEALRTAAYLDADPKQTRGKSGRIFGGIDYWRKSRMLKVAGTYIVMSWVLMQVIAVTIPVIDVAKWLDKVALVILIIGLPLVLAYNWWAEYKLRKYFLRKNNSQISNKEVSIYAYRDLAFISILLVCCVAFSAFLSKQAIEAATAEPIKTVANPRIKAQFLNNAVAVMLFKYLGNESSENLDAVIQSELLAFLSQSVNIKVVSERVLSSLPESTSLQNIRDWTGAKYVLEGVIHQQEDNVKITTSLIDSESGLQIWSANHTNSLADKLHLIDGISQQVYNALTFLIPQSEKSIMQFRPTNDIAAYDFYVRAKALLKDAYSEDQLKEVEDLFLKAIKRDSQFALARVGLCQTYLEYYSLVKIIRIFELAKQSCQQSIDNKGSGPDSYFTLGSLYFSSGEYDFAEQSFGKGLQLQPNNSLGLMGLAKTLAKLDKPAAAEQLFIQAINAEPGYWRAYAEYGVYLFSSGQYFDASLQFYKQSVLQPNSEAAFNNLGAAYYLDTEFDKATDSWRKAIKIRPSSNVYSNLGTSLFLAKRFDEAIEMYQEAIELNPADFIVKGNLADAFKYAGNLNNTAKAYYQEALELAKENEQINPNDITIKASIARYRSELGMCEQANSALSVIEKAGLDDPYTFYDLALVAGNCGTTKQVITFLQKTLSSGYSARLLLSDHQFGRYHKQILEMR</sequence>
<dbReference type="Gene3D" id="1.25.40.10">
    <property type="entry name" value="Tetratricopeptide repeat domain"/>
    <property type="match status" value="3"/>
</dbReference>
<dbReference type="OrthoDB" id="8430416at2"/>
<dbReference type="Pfam" id="PF00515">
    <property type="entry name" value="TPR_1"/>
    <property type="match status" value="1"/>
</dbReference>